<reference evidence="1 2" key="1">
    <citation type="journal article" date="2023" name="Sci. Data">
        <title>Genome assembly of the Korean intertidal mud-creeper Batillaria attramentaria.</title>
        <authorList>
            <person name="Patra A.K."/>
            <person name="Ho P.T."/>
            <person name="Jun S."/>
            <person name="Lee S.J."/>
            <person name="Kim Y."/>
            <person name="Won Y.J."/>
        </authorList>
    </citation>
    <scope>NUCLEOTIDE SEQUENCE [LARGE SCALE GENOMIC DNA]</scope>
    <source>
        <strain evidence="1">Wonlab-2016</strain>
    </source>
</reference>
<name>A0ABD0LSA2_9CAEN</name>
<evidence type="ECO:0000313" key="2">
    <source>
        <dbReference type="Proteomes" id="UP001519460"/>
    </source>
</evidence>
<sequence>MQLGSQVYAIPHHKRACLTKSANVTALAVKACESRWCPAFPWRNRHHFPRPLEYGSQAWRLFTGDLVLDQTNHHLGHSVLEDVIICREFLRLETS</sequence>
<proteinExistence type="predicted"/>
<evidence type="ECO:0000313" key="1">
    <source>
        <dbReference type="EMBL" id="KAK7502237.1"/>
    </source>
</evidence>
<comment type="caution">
    <text evidence="1">The sequence shown here is derived from an EMBL/GenBank/DDBJ whole genome shotgun (WGS) entry which is preliminary data.</text>
</comment>
<protein>
    <submittedName>
        <fullName evidence="1">Uncharacterized protein</fullName>
    </submittedName>
</protein>
<keyword evidence="2" id="KW-1185">Reference proteome</keyword>
<gene>
    <name evidence="1" type="ORF">BaRGS_00006601</name>
</gene>
<dbReference type="AlphaFoldDB" id="A0ABD0LSA2"/>
<dbReference type="EMBL" id="JACVVK020000027">
    <property type="protein sequence ID" value="KAK7502237.1"/>
    <property type="molecule type" value="Genomic_DNA"/>
</dbReference>
<organism evidence="1 2">
    <name type="scientific">Batillaria attramentaria</name>
    <dbReference type="NCBI Taxonomy" id="370345"/>
    <lineage>
        <taxon>Eukaryota</taxon>
        <taxon>Metazoa</taxon>
        <taxon>Spiralia</taxon>
        <taxon>Lophotrochozoa</taxon>
        <taxon>Mollusca</taxon>
        <taxon>Gastropoda</taxon>
        <taxon>Caenogastropoda</taxon>
        <taxon>Sorbeoconcha</taxon>
        <taxon>Cerithioidea</taxon>
        <taxon>Batillariidae</taxon>
        <taxon>Batillaria</taxon>
    </lineage>
</organism>
<accession>A0ABD0LSA2</accession>
<dbReference type="Proteomes" id="UP001519460">
    <property type="component" value="Unassembled WGS sequence"/>
</dbReference>